<dbReference type="HOGENOM" id="CLU_458230_0_0_1"/>
<dbReference type="InterPro" id="IPR006145">
    <property type="entry name" value="PsdUridine_synth_RsuA/RluA"/>
</dbReference>
<dbReference type="GO" id="GO:0003723">
    <property type="term" value="F:RNA binding"/>
    <property type="evidence" value="ECO:0007669"/>
    <property type="project" value="InterPro"/>
</dbReference>
<gene>
    <name evidence="4" type="ORF">THAPSDRAFT_5216</name>
</gene>
<dbReference type="PANTHER" id="PTHR21600">
    <property type="entry name" value="MITOCHONDRIAL RNA PSEUDOURIDINE SYNTHASE"/>
    <property type="match status" value="1"/>
</dbReference>
<dbReference type="Proteomes" id="UP000001449">
    <property type="component" value="Chromosome 5"/>
</dbReference>
<dbReference type="CDD" id="cd02869">
    <property type="entry name" value="PseudoU_synth_RluA_like"/>
    <property type="match status" value="1"/>
</dbReference>
<organism evidence="4 5">
    <name type="scientific">Thalassiosira pseudonana</name>
    <name type="common">Marine diatom</name>
    <name type="synonym">Cyclotella nana</name>
    <dbReference type="NCBI Taxonomy" id="35128"/>
    <lineage>
        <taxon>Eukaryota</taxon>
        <taxon>Sar</taxon>
        <taxon>Stramenopiles</taxon>
        <taxon>Ochrophyta</taxon>
        <taxon>Bacillariophyta</taxon>
        <taxon>Coscinodiscophyceae</taxon>
        <taxon>Thalassiosirophycidae</taxon>
        <taxon>Thalassiosirales</taxon>
        <taxon>Thalassiosiraceae</taxon>
        <taxon>Thalassiosira</taxon>
    </lineage>
</organism>
<dbReference type="Gene3D" id="3.30.2350.10">
    <property type="entry name" value="Pseudouridine synthase"/>
    <property type="match status" value="1"/>
</dbReference>
<dbReference type="InterPro" id="IPR006224">
    <property type="entry name" value="PsdUridine_synth_RluA-like_CS"/>
</dbReference>
<reference evidence="4 5" key="1">
    <citation type="journal article" date="2004" name="Science">
        <title>The genome of the diatom Thalassiosira pseudonana: ecology, evolution, and metabolism.</title>
        <authorList>
            <person name="Armbrust E.V."/>
            <person name="Berges J.A."/>
            <person name="Bowler C."/>
            <person name="Green B.R."/>
            <person name="Martinez D."/>
            <person name="Putnam N.H."/>
            <person name="Zhou S."/>
            <person name="Allen A.E."/>
            <person name="Apt K.E."/>
            <person name="Bechner M."/>
            <person name="Brzezinski M.A."/>
            <person name="Chaal B.K."/>
            <person name="Chiovitti A."/>
            <person name="Davis A.K."/>
            <person name="Demarest M.S."/>
            <person name="Detter J.C."/>
            <person name="Glavina T."/>
            <person name="Goodstein D."/>
            <person name="Hadi M.Z."/>
            <person name="Hellsten U."/>
            <person name="Hildebrand M."/>
            <person name="Jenkins B.D."/>
            <person name="Jurka J."/>
            <person name="Kapitonov V.V."/>
            <person name="Kroger N."/>
            <person name="Lau W.W."/>
            <person name="Lane T.W."/>
            <person name="Larimer F.W."/>
            <person name="Lippmeier J.C."/>
            <person name="Lucas S."/>
            <person name="Medina M."/>
            <person name="Montsant A."/>
            <person name="Obornik M."/>
            <person name="Parker M.S."/>
            <person name="Palenik B."/>
            <person name="Pazour G.J."/>
            <person name="Richardson P.M."/>
            <person name="Rynearson T.A."/>
            <person name="Saito M.A."/>
            <person name="Schwartz D.C."/>
            <person name="Thamatrakoln K."/>
            <person name="Valentin K."/>
            <person name="Vardi A."/>
            <person name="Wilkerson F.P."/>
            <person name="Rokhsar D.S."/>
        </authorList>
    </citation>
    <scope>NUCLEOTIDE SEQUENCE [LARGE SCALE GENOMIC DNA]</scope>
    <source>
        <strain evidence="4 5">CCMP1335</strain>
    </source>
</reference>
<evidence type="ECO:0000313" key="4">
    <source>
        <dbReference type="EMBL" id="EED92352.1"/>
    </source>
</evidence>
<dbReference type="EMBL" id="CM000642">
    <property type="protein sequence ID" value="EED92352.1"/>
    <property type="molecule type" value="Genomic_DNA"/>
</dbReference>
<dbReference type="InParanoid" id="B8C2A6"/>
<keyword evidence="5" id="KW-1185">Reference proteome</keyword>
<accession>B8C2A6</accession>
<evidence type="ECO:0000259" key="3">
    <source>
        <dbReference type="Pfam" id="PF00849"/>
    </source>
</evidence>
<dbReference type="eggNOG" id="KOG1919">
    <property type="taxonomic scope" value="Eukaryota"/>
</dbReference>
<dbReference type="GeneID" id="7446404"/>
<dbReference type="InterPro" id="IPR050188">
    <property type="entry name" value="RluA_PseudoU_synthase"/>
</dbReference>
<dbReference type="PaxDb" id="35128-Thaps5216"/>
<dbReference type="AlphaFoldDB" id="B8C2A6"/>
<feature type="domain" description="Pseudouridine synthase RsuA/RluA-like" evidence="3">
    <location>
        <begin position="281"/>
        <end position="515"/>
    </location>
</feature>
<dbReference type="PANTHER" id="PTHR21600:SF87">
    <property type="entry name" value="RNA PSEUDOURIDYLATE SYNTHASE DOMAIN-CONTAINING PROTEIN 1"/>
    <property type="match status" value="1"/>
</dbReference>
<dbReference type="PROSITE" id="PS01129">
    <property type="entry name" value="PSI_RLU"/>
    <property type="match status" value="1"/>
</dbReference>
<dbReference type="Pfam" id="PF00849">
    <property type="entry name" value="PseudoU_synth_2"/>
    <property type="match status" value="1"/>
</dbReference>
<dbReference type="SUPFAM" id="SSF55120">
    <property type="entry name" value="Pseudouridine synthase"/>
    <property type="match status" value="1"/>
</dbReference>
<feature type="region of interest" description="Disordered" evidence="2">
    <location>
        <begin position="200"/>
        <end position="236"/>
    </location>
</feature>
<feature type="compositionally biased region" description="Low complexity" evidence="2">
    <location>
        <begin position="220"/>
        <end position="236"/>
    </location>
</feature>
<dbReference type="STRING" id="35128.B8C2A6"/>
<dbReference type="InterPro" id="IPR020103">
    <property type="entry name" value="PsdUridine_synth_cat_dom_sf"/>
</dbReference>
<dbReference type="GO" id="GO:0009982">
    <property type="term" value="F:pseudouridine synthase activity"/>
    <property type="evidence" value="ECO:0000318"/>
    <property type="project" value="GO_Central"/>
</dbReference>
<evidence type="ECO:0000256" key="2">
    <source>
        <dbReference type="SAM" id="MobiDB-lite"/>
    </source>
</evidence>
<comment type="similarity">
    <text evidence="1">Belongs to the pseudouridine synthase RluA family.</text>
</comment>
<evidence type="ECO:0000256" key="1">
    <source>
        <dbReference type="ARBA" id="ARBA00010876"/>
    </source>
</evidence>
<name>B8C2A6_THAPS</name>
<reference evidence="4 5" key="2">
    <citation type="journal article" date="2008" name="Nature">
        <title>The Phaeodactylum genome reveals the evolutionary history of diatom genomes.</title>
        <authorList>
            <person name="Bowler C."/>
            <person name="Allen A.E."/>
            <person name="Badger J.H."/>
            <person name="Grimwood J."/>
            <person name="Jabbari K."/>
            <person name="Kuo A."/>
            <person name="Maheswari U."/>
            <person name="Martens C."/>
            <person name="Maumus F."/>
            <person name="Otillar R.P."/>
            <person name="Rayko E."/>
            <person name="Salamov A."/>
            <person name="Vandepoele K."/>
            <person name="Beszteri B."/>
            <person name="Gruber A."/>
            <person name="Heijde M."/>
            <person name="Katinka M."/>
            <person name="Mock T."/>
            <person name="Valentin K."/>
            <person name="Verret F."/>
            <person name="Berges J.A."/>
            <person name="Brownlee C."/>
            <person name="Cadoret J.P."/>
            <person name="Chiovitti A."/>
            <person name="Choi C.J."/>
            <person name="Coesel S."/>
            <person name="De Martino A."/>
            <person name="Detter J.C."/>
            <person name="Durkin C."/>
            <person name="Falciatore A."/>
            <person name="Fournet J."/>
            <person name="Haruta M."/>
            <person name="Huysman M.J."/>
            <person name="Jenkins B.D."/>
            <person name="Jiroutova K."/>
            <person name="Jorgensen R.E."/>
            <person name="Joubert Y."/>
            <person name="Kaplan A."/>
            <person name="Kroger N."/>
            <person name="Kroth P.G."/>
            <person name="La Roche J."/>
            <person name="Lindquist E."/>
            <person name="Lommer M."/>
            <person name="Martin-Jezequel V."/>
            <person name="Lopez P.J."/>
            <person name="Lucas S."/>
            <person name="Mangogna M."/>
            <person name="McGinnis K."/>
            <person name="Medlin L.K."/>
            <person name="Montsant A."/>
            <person name="Oudot-Le Secq M.P."/>
            <person name="Napoli C."/>
            <person name="Obornik M."/>
            <person name="Parker M.S."/>
            <person name="Petit J.L."/>
            <person name="Porcel B.M."/>
            <person name="Poulsen N."/>
            <person name="Robison M."/>
            <person name="Rychlewski L."/>
            <person name="Rynearson T.A."/>
            <person name="Schmutz J."/>
            <person name="Shapiro H."/>
            <person name="Siaut M."/>
            <person name="Stanley M."/>
            <person name="Sussman M.R."/>
            <person name="Taylor A.R."/>
            <person name="Vardi A."/>
            <person name="von Dassow P."/>
            <person name="Vyverman W."/>
            <person name="Willis A."/>
            <person name="Wyrwicz L.S."/>
            <person name="Rokhsar D.S."/>
            <person name="Weissenbach J."/>
            <person name="Armbrust E.V."/>
            <person name="Green B.R."/>
            <person name="Van de Peer Y."/>
            <person name="Grigoriev I.V."/>
        </authorList>
    </citation>
    <scope>NUCLEOTIDE SEQUENCE [LARGE SCALE GENOMIC DNA]</scope>
    <source>
        <strain evidence="4 5">CCMP1335</strain>
    </source>
</reference>
<protein>
    <recommendedName>
        <fullName evidence="3">Pseudouridine synthase RsuA/RluA-like domain-containing protein</fullName>
    </recommendedName>
</protein>
<evidence type="ECO:0000313" key="5">
    <source>
        <dbReference type="Proteomes" id="UP000001449"/>
    </source>
</evidence>
<sequence>MDDVGWRQAVHQARLHGQDQSCDPECISDWVDPPFVSFSPSFLQSTQGDEAGVDFLLENDVEQPSQLLQMVFLKSSLTKMSSQNGLVCGSGGSTCVWWHHLPNLRASPSLFALLNAHVPTQKYGTSSRALSHLSLATPRYFRLSPSDATIHKRRNFFSLIDMPDGTDTSHVNMSETRYQITTDDNKHRWIRISFSDVDDTTSAVNNPKKKKGGKHQSNATTPSEEPTTQQTVASTTNTFSFVPESVLQYERSLRKVKAADRASKTKVTIHDHLQTIYFDKDIVVTNKPSGLLCVPGVNHYRSLLDLVYEVYGGGANPNDKGISTTQQTTDESATTTLEEPLQKDSMIAHRLDMDTSGIVVFARTRLAMSKLHKSFRERTGTRKRYEALLVGWLDTATWASSANNSSNNNYLGCNAGDTTADTDLGGGEINLPLQRDHKHPPFMRVSTPESEVEAAMAVRDLNHAGWKKLVAKRPKPSTTQFRILAHEVWMDHPITRVELTPITGRTHQLRVHCAAIGHPILGDPAYGWCGEAHPNGGFCEEVMRQMSPTCAGMELQRDVEESVQASGRTMCLHARRLGFHHPATDKYVEFEALPSF</sequence>
<proteinExistence type="inferred from homology"/>
<dbReference type="KEGG" id="tps:THAPSDRAFT_5216"/>
<dbReference type="GO" id="GO:0000455">
    <property type="term" value="P:enzyme-directed rRNA pseudouridine synthesis"/>
    <property type="evidence" value="ECO:0000318"/>
    <property type="project" value="GO_Central"/>
</dbReference>
<dbReference type="RefSeq" id="XP_002290600.1">
    <property type="nucleotide sequence ID" value="XM_002290564.1"/>
</dbReference>